<keyword evidence="9 14" id="KW-0808">Transferase</keyword>
<dbReference type="InterPro" id="IPR029026">
    <property type="entry name" value="tRNA_m1G_MTases_N"/>
</dbReference>
<comment type="subcellular location">
    <subcellularLocation>
        <location evidence="2 14">Cytoplasm</location>
    </subcellularLocation>
</comment>
<evidence type="ECO:0000256" key="7">
    <source>
        <dbReference type="ARBA" id="ARBA00022490"/>
    </source>
</evidence>
<sequence length="173" mass="19851">MKDIKVKVLRLGHRPGRDKRLTTHVGLVARAFGADEISLSKDDEKVKESIIDVTKRFGGNFKVEINDEWKQTMKNWKGDIYHLTMYGEKISSYEEKLKKRDKDVLIVLGAEKVPRIVYDLADYNISVTNQPHSEVAALAIFLDRLFDGKELNLDFDGEIKVIPQAEGKYIEKN</sequence>
<feature type="binding site" evidence="14">
    <location>
        <begin position="109"/>
        <end position="113"/>
    </location>
    <ligand>
        <name>S-adenosyl-L-methionine</name>
        <dbReference type="ChEBI" id="CHEBI:59789"/>
    </ligand>
</feature>
<dbReference type="InParanoid" id="A0A1Q6DT99"/>
<dbReference type="Gene3D" id="3.40.1280.10">
    <property type="match status" value="1"/>
</dbReference>
<dbReference type="STRING" id="1903181.BTN85_0062"/>
<evidence type="ECO:0000256" key="9">
    <source>
        <dbReference type="ARBA" id="ARBA00022679"/>
    </source>
</evidence>
<dbReference type="GO" id="GO:0002128">
    <property type="term" value="P:tRNA nucleoside ribose methylation"/>
    <property type="evidence" value="ECO:0007669"/>
    <property type="project" value="UniProtKB-UniRule"/>
</dbReference>
<evidence type="ECO:0000256" key="10">
    <source>
        <dbReference type="ARBA" id="ARBA00022691"/>
    </source>
</evidence>
<evidence type="ECO:0000313" key="16">
    <source>
        <dbReference type="Proteomes" id="UP000185744"/>
    </source>
</evidence>
<proteinExistence type="inferred from homology"/>
<evidence type="ECO:0000256" key="13">
    <source>
        <dbReference type="ARBA" id="ARBA00047792"/>
    </source>
</evidence>
<dbReference type="GO" id="GO:0005737">
    <property type="term" value="C:cytoplasm"/>
    <property type="evidence" value="ECO:0007669"/>
    <property type="project" value="UniProtKB-SubCell"/>
</dbReference>
<dbReference type="NCBIfam" id="NF003048">
    <property type="entry name" value="PRK03958.1"/>
    <property type="match status" value="1"/>
</dbReference>
<dbReference type="HAMAP" id="MF_00077">
    <property type="entry name" value="tRNA_methyltr_aTrm56"/>
    <property type="match status" value="1"/>
</dbReference>
<dbReference type="EMBL" id="MSDW01000001">
    <property type="protein sequence ID" value="OKY77594.1"/>
    <property type="molecule type" value="Genomic_DNA"/>
</dbReference>
<dbReference type="GO" id="GO:0106059">
    <property type="term" value="F:tRNA (cytidine(56)-2'-O)-methyltransferase activity"/>
    <property type="evidence" value="ECO:0007669"/>
    <property type="project" value="UniProtKB-EC"/>
</dbReference>
<dbReference type="CDD" id="cd18083">
    <property type="entry name" value="aTrm56-like"/>
    <property type="match status" value="1"/>
</dbReference>
<dbReference type="InterPro" id="IPR002845">
    <property type="entry name" value="tRNA_mtfrase_aTrm56"/>
</dbReference>
<evidence type="ECO:0000256" key="5">
    <source>
        <dbReference type="ARBA" id="ARBA00012624"/>
    </source>
</evidence>
<comment type="caution">
    <text evidence="14">Lacks conserved residue(s) required for the propagation of feature annotation.</text>
</comment>
<reference evidence="15" key="1">
    <citation type="submission" date="2016-12" db="EMBL/GenBank/DDBJ databases">
        <title>Discovery of methanogenic haloarchaea.</title>
        <authorList>
            <person name="Sorokin D.Y."/>
            <person name="Makarova K.S."/>
            <person name="Abbas B."/>
            <person name="Ferrer M."/>
            <person name="Golyshin P.N."/>
        </authorList>
    </citation>
    <scope>NUCLEOTIDE SEQUENCE [LARGE SCALE GENOMIC DNA]</scope>
    <source>
        <strain evidence="15">HMET1</strain>
    </source>
</reference>
<dbReference type="AlphaFoldDB" id="A0A1Q6DT99"/>
<keyword evidence="7 14" id="KW-0963">Cytoplasm</keyword>
<keyword evidence="16" id="KW-1185">Reference proteome</keyword>
<evidence type="ECO:0000256" key="6">
    <source>
        <dbReference type="ARBA" id="ARBA00013709"/>
    </source>
</evidence>
<dbReference type="EC" id="2.1.1.206" evidence="5 14"/>
<evidence type="ECO:0000256" key="14">
    <source>
        <dbReference type="HAMAP-Rule" id="MF_00077"/>
    </source>
</evidence>
<dbReference type="SUPFAM" id="SSF75217">
    <property type="entry name" value="alpha/beta knot"/>
    <property type="match status" value="1"/>
</dbReference>
<keyword evidence="8 14" id="KW-0489">Methyltransferase</keyword>
<evidence type="ECO:0000256" key="8">
    <source>
        <dbReference type="ARBA" id="ARBA00022603"/>
    </source>
</evidence>
<name>A0A1Q6DT99_METT1</name>
<dbReference type="Proteomes" id="UP000185744">
    <property type="component" value="Unassembled WGS sequence"/>
</dbReference>
<evidence type="ECO:0000256" key="1">
    <source>
        <dbReference type="ARBA" id="ARBA00003959"/>
    </source>
</evidence>
<accession>A0A1Q6DT99</accession>
<evidence type="ECO:0000256" key="2">
    <source>
        <dbReference type="ARBA" id="ARBA00004496"/>
    </source>
</evidence>
<evidence type="ECO:0000256" key="12">
    <source>
        <dbReference type="ARBA" id="ARBA00029826"/>
    </source>
</evidence>
<comment type="catalytic activity">
    <reaction evidence="13 14">
        <text>cytidine(56) in tRNA + S-adenosyl-L-methionine = 2'-O-methylcytidine(56) in tRNA + S-adenosyl-L-homocysteine + H(+)</text>
        <dbReference type="Rhea" id="RHEA:42968"/>
        <dbReference type="Rhea" id="RHEA-COMP:10308"/>
        <dbReference type="Rhea" id="RHEA-COMP:10309"/>
        <dbReference type="ChEBI" id="CHEBI:15378"/>
        <dbReference type="ChEBI" id="CHEBI:57856"/>
        <dbReference type="ChEBI" id="CHEBI:59789"/>
        <dbReference type="ChEBI" id="CHEBI:74495"/>
        <dbReference type="ChEBI" id="CHEBI:82748"/>
        <dbReference type="EC" id="2.1.1.206"/>
    </reaction>
</comment>
<gene>
    <name evidence="15" type="ORF">BTN85_0062</name>
</gene>
<keyword evidence="10 14" id="KW-0949">S-adenosyl-L-methionine</keyword>
<evidence type="ECO:0000313" key="15">
    <source>
        <dbReference type="EMBL" id="OKY77594.1"/>
    </source>
</evidence>
<dbReference type="PANTHER" id="PTHR42197">
    <property type="entry name" value="TRNA (CYTIDINE(56)-2'-O)-METHYLTRANSFERASE"/>
    <property type="match status" value="1"/>
</dbReference>
<protein>
    <recommendedName>
        <fullName evidence="6 14">tRNA (cytidine(56)-2'-O)-methyltransferase</fullName>
        <ecNumber evidence="5 14">2.1.1.206</ecNumber>
    </recommendedName>
    <alternativeName>
        <fullName evidence="12 14">tRNA ribose 2'-O-methyltransferase aTrm56</fullName>
    </alternativeName>
</protein>
<dbReference type="Pfam" id="PF01994">
    <property type="entry name" value="Trm56"/>
    <property type="match status" value="1"/>
</dbReference>
<organism evidence="15 16">
    <name type="scientific">Methanohalarchaeum thermophilum</name>
    <dbReference type="NCBI Taxonomy" id="1903181"/>
    <lineage>
        <taxon>Archaea</taxon>
        <taxon>Methanobacteriati</taxon>
        <taxon>Methanobacteriota</taxon>
        <taxon>Methanonatronarchaeia</taxon>
        <taxon>Methanonatronarchaeales</taxon>
        <taxon>Methanonatronarchaeaceae</taxon>
        <taxon>Candidatus Methanohalarchaeum</taxon>
    </lineage>
</organism>
<evidence type="ECO:0000256" key="3">
    <source>
        <dbReference type="ARBA" id="ARBA00010324"/>
    </source>
</evidence>
<evidence type="ECO:0000256" key="11">
    <source>
        <dbReference type="ARBA" id="ARBA00022694"/>
    </source>
</evidence>
<comment type="subunit">
    <text evidence="4 14">Homodimer.</text>
</comment>
<dbReference type="PIRSF" id="PIRSF016123">
    <property type="entry name" value="UCP016123"/>
    <property type="match status" value="1"/>
</dbReference>
<dbReference type="FunCoup" id="A0A1Q6DT99">
    <property type="interactions" value="2"/>
</dbReference>
<comment type="caution">
    <text evidence="15">The sequence shown here is derived from an EMBL/GenBank/DDBJ whole genome shotgun (WGS) entry which is preliminary data.</text>
</comment>
<keyword evidence="11 14" id="KW-0819">tRNA processing</keyword>
<comment type="function">
    <text evidence="1 14">Specifically catalyzes the AdoMet-dependent 2'-O-ribose methylation of cytidine at position 56 in tRNAs.</text>
</comment>
<dbReference type="PANTHER" id="PTHR42197:SF1">
    <property type="entry name" value="TRNA (CYTIDINE(56)-2'-O)-METHYLTRANSFERASE"/>
    <property type="match status" value="1"/>
</dbReference>
<feature type="binding site" evidence="14">
    <location>
        <position position="83"/>
    </location>
    <ligand>
        <name>S-adenosyl-L-methionine</name>
        <dbReference type="ChEBI" id="CHEBI:59789"/>
    </ligand>
</feature>
<comment type="similarity">
    <text evidence="3 14">Belongs to the aTrm56 family.</text>
</comment>
<evidence type="ECO:0000256" key="4">
    <source>
        <dbReference type="ARBA" id="ARBA00011738"/>
    </source>
</evidence>
<dbReference type="InterPro" id="IPR029028">
    <property type="entry name" value="Alpha/beta_knot_MTases"/>
</dbReference>